<dbReference type="OrthoDB" id="783026at2"/>
<evidence type="ECO:0000313" key="1">
    <source>
        <dbReference type="EMBL" id="EAY24053.1"/>
    </source>
</evidence>
<dbReference type="RefSeq" id="WP_002705618.1">
    <property type="nucleotide sequence ID" value="NZ_AAWS01000085.1"/>
</dbReference>
<proteinExistence type="predicted"/>
<dbReference type="Proteomes" id="UP000004095">
    <property type="component" value="Unassembled WGS sequence"/>
</dbReference>
<comment type="caution">
    <text evidence="1">The sequence shown here is derived from an EMBL/GenBank/DDBJ whole genome shotgun (WGS) entry which is preliminary data.</text>
</comment>
<reference evidence="1 2" key="1">
    <citation type="submission" date="2007-01" db="EMBL/GenBank/DDBJ databases">
        <authorList>
            <person name="Haygood M."/>
            <person name="Podell S."/>
            <person name="Anderson C."/>
            <person name="Hopkinson B."/>
            <person name="Roe K."/>
            <person name="Barbeau K."/>
            <person name="Gaasterland T."/>
            <person name="Ferriera S."/>
            <person name="Johnson J."/>
            <person name="Kravitz S."/>
            <person name="Beeson K."/>
            <person name="Sutton G."/>
            <person name="Rogers Y.-H."/>
            <person name="Friedman R."/>
            <person name="Frazier M."/>
            <person name="Venter J.C."/>
        </authorList>
    </citation>
    <scope>NUCLEOTIDE SEQUENCE [LARGE SCALE GENOMIC DNA]</scope>
    <source>
        <strain evidence="1 2">ATCC 23134</strain>
    </source>
</reference>
<dbReference type="AlphaFoldDB" id="A1ZZY7"/>
<sequence length="508" mass="58491">MTHDILINYVEKDDQVDSEQQTGWVSSFKRFLNMVLSQLLQEHPKIALLDSQLLQDSTSLNVLNQTKVLVTIVSPEYVQAPIQEKVINTFFEVAQNQPDLPAPDKRCFKVVKYPVAYDSQPLLLKPLLNYNLFYLNRETGEEQEFEDFFSSIAEKNYWTSLVDLAYDIYHVLTRFDKKQATKTDDQLLEGIVGEGDSTRTVYLAETSQELTIQRTIIKRELQRHGYQVLPNYTLPNDVEKLEQAVLTDLKRSLISIHLIGREYGENVKGGDVSVIELQNKLASEYSQQQSEGTEKFSRLIWLPPSLVEASERQQQFIENLREDAQGLSNAEILQIPLEDFKTTIRKSLTDSPVQMQERDHAPKTSTNKLQVYLIFDRVDTQPALLLMEHLQAQGFYVITPMLMGSILEVRQQHIEGLKYCDVALVLAEKADEQWVKVKLKDLVKAPGFGRERPMRAKILLAINDYHNITKDDLKTYNVRKVENIDLNDFSAEFTFQNILNQAVQNNQS</sequence>
<protein>
    <recommendedName>
        <fullName evidence="3">DUF4062 domain-containing protein</fullName>
    </recommendedName>
</protein>
<gene>
    <name evidence="1" type="ORF">M23134_02457</name>
</gene>
<accession>A1ZZY7</accession>
<dbReference type="eggNOG" id="ENOG502ZA61">
    <property type="taxonomic scope" value="Bacteria"/>
</dbReference>
<evidence type="ECO:0008006" key="3">
    <source>
        <dbReference type="Google" id="ProtNLM"/>
    </source>
</evidence>
<dbReference type="EMBL" id="AAWS01000085">
    <property type="protein sequence ID" value="EAY24053.1"/>
    <property type="molecule type" value="Genomic_DNA"/>
</dbReference>
<keyword evidence="2" id="KW-1185">Reference proteome</keyword>
<evidence type="ECO:0000313" key="2">
    <source>
        <dbReference type="Proteomes" id="UP000004095"/>
    </source>
</evidence>
<organism evidence="1 2">
    <name type="scientific">Microscilla marina ATCC 23134</name>
    <dbReference type="NCBI Taxonomy" id="313606"/>
    <lineage>
        <taxon>Bacteria</taxon>
        <taxon>Pseudomonadati</taxon>
        <taxon>Bacteroidota</taxon>
        <taxon>Cytophagia</taxon>
        <taxon>Cytophagales</taxon>
        <taxon>Microscillaceae</taxon>
        <taxon>Microscilla</taxon>
    </lineage>
</organism>
<name>A1ZZY7_MICM2</name>